<protein>
    <submittedName>
        <fullName evidence="2">Carbohydrate ABC transporter substrate-binding protein (CUT1 family)</fullName>
    </submittedName>
</protein>
<proteinExistence type="predicted"/>
<dbReference type="Pfam" id="PF01547">
    <property type="entry name" value="SBP_bac_1"/>
    <property type="match status" value="1"/>
</dbReference>
<name>A0A4Q8AHB2_9MICC</name>
<organism evidence="2 3">
    <name type="scientific">Zhihengliuella halotolerans</name>
    <dbReference type="NCBI Taxonomy" id="370736"/>
    <lineage>
        <taxon>Bacteria</taxon>
        <taxon>Bacillati</taxon>
        <taxon>Actinomycetota</taxon>
        <taxon>Actinomycetes</taxon>
        <taxon>Micrococcales</taxon>
        <taxon>Micrococcaceae</taxon>
        <taxon>Zhihengliuella</taxon>
    </lineage>
</organism>
<dbReference type="PANTHER" id="PTHR43649">
    <property type="entry name" value="ARABINOSE-BINDING PROTEIN-RELATED"/>
    <property type="match status" value="1"/>
</dbReference>
<comment type="caution">
    <text evidence="2">The sequence shown here is derived from an EMBL/GenBank/DDBJ whole genome shotgun (WGS) entry which is preliminary data.</text>
</comment>
<dbReference type="InterPro" id="IPR006059">
    <property type="entry name" value="SBP"/>
</dbReference>
<keyword evidence="1" id="KW-0732">Signal</keyword>
<dbReference type="SUPFAM" id="SSF53850">
    <property type="entry name" value="Periplasmic binding protein-like II"/>
    <property type="match status" value="1"/>
</dbReference>
<dbReference type="InterPro" id="IPR050490">
    <property type="entry name" value="Bact_solute-bd_prot1"/>
</dbReference>
<evidence type="ECO:0000256" key="1">
    <source>
        <dbReference type="SAM" id="SignalP"/>
    </source>
</evidence>
<keyword evidence="3" id="KW-1185">Reference proteome</keyword>
<dbReference type="Gene3D" id="3.40.190.10">
    <property type="entry name" value="Periplasmic binding protein-like II"/>
    <property type="match status" value="1"/>
</dbReference>
<accession>A0A4Q8AHB2</accession>
<dbReference type="RefSeq" id="WP_130451546.1">
    <property type="nucleotide sequence ID" value="NZ_SHLA01000001.1"/>
</dbReference>
<dbReference type="PROSITE" id="PS51257">
    <property type="entry name" value="PROKAR_LIPOPROTEIN"/>
    <property type="match status" value="1"/>
</dbReference>
<gene>
    <name evidence="2" type="ORF">EV380_2676</name>
</gene>
<sequence length="439" mass="45660">MHHRTFLHSVAALSAAGLFLTACAPGGTTAATTGDQVAASDELSTEEVTLTLMSTPESGAATEATIAAFEAEHPNINIAYSQTNYEDYNQSVNLNLSSDESPDVVLLNAVGNTVKNDLVIPLDDYADLYGWNDFFPSNQLNQWRVAENGSTLGDGGTLFAAPAGFSLVGVYYNKKHAEELGIDTPETVEDFESALAEAKAGGVLPVQLGNGEGHAAFIVQLAGQSASGADAASAWAFGHEGQSFDTPENAAAAQLLVDWADAGYIPDATTVNGTDLQGAVENFVSGEGLFLVDGIWDAGKVAEGLGEDAGFIAFPGENTTGIGTSVAYAISSRSDHPNEAAAFLDFLRSAEASEQQFEQGFMPNDPSVAVADAGTLQGDIVDAWAQIAAENGLVAFNNNATATMNDTLKSGTQQLIAGQSTVDDFLDSVQADWAKTHGQ</sequence>
<dbReference type="OrthoDB" id="358201at2"/>
<dbReference type="Proteomes" id="UP000292685">
    <property type="component" value="Unassembled WGS sequence"/>
</dbReference>
<dbReference type="EMBL" id="SHLA01000001">
    <property type="protein sequence ID" value="RZU63069.1"/>
    <property type="molecule type" value="Genomic_DNA"/>
</dbReference>
<reference evidence="2 3" key="1">
    <citation type="submission" date="2019-02" db="EMBL/GenBank/DDBJ databases">
        <title>Sequencing the genomes of 1000 actinobacteria strains.</title>
        <authorList>
            <person name="Klenk H.-P."/>
        </authorList>
    </citation>
    <scope>NUCLEOTIDE SEQUENCE [LARGE SCALE GENOMIC DNA]</scope>
    <source>
        <strain evidence="2 3">DSM 17364</strain>
    </source>
</reference>
<dbReference type="PANTHER" id="PTHR43649:SF12">
    <property type="entry name" value="DIACETYLCHITOBIOSE BINDING PROTEIN DASA"/>
    <property type="match status" value="1"/>
</dbReference>
<dbReference type="AlphaFoldDB" id="A0A4Q8AHB2"/>
<feature type="signal peptide" evidence="1">
    <location>
        <begin position="1"/>
        <end position="24"/>
    </location>
</feature>
<evidence type="ECO:0000313" key="2">
    <source>
        <dbReference type="EMBL" id="RZU63069.1"/>
    </source>
</evidence>
<evidence type="ECO:0000313" key="3">
    <source>
        <dbReference type="Proteomes" id="UP000292685"/>
    </source>
</evidence>
<feature type="chain" id="PRO_5038720723" evidence="1">
    <location>
        <begin position="25"/>
        <end position="439"/>
    </location>
</feature>